<dbReference type="CDD" id="cd00198">
    <property type="entry name" value="vWFA"/>
    <property type="match status" value="1"/>
</dbReference>
<dbReference type="InterPro" id="IPR002035">
    <property type="entry name" value="VWF_A"/>
</dbReference>
<dbReference type="OrthoDB" id="228877at2"/>
<evidence type="ECO:0000256" key="2">
    <source>
        <dbReference type="SAM" id="Phobius"/>
    </source>
</evidence>
<evidence type="ECO:0000256" key="1">
    <source>
        <dbReference type="SAM" id="MobiDB-lite"/>
    </source>
</evidence>
<keyword evidence="2" id="KW-0472">Membrane</keyword>
<feature type="transmembrane region" description="Helical" evidence="2">
    <location>
        <begin position="59"/>
        <end position="78"/>
    </location>
</feature>
<dbReference type="InterPro" id="IPR036465">
    <property type="entry name" value="vWFA_dom_sf"/>
</dbReference>
<dbReference type="Gene3D" id="3.40.50.410">
    <property type="entry name" value="von Willebrand factor, type A domain"/>
    <property type="match status" value="1"/>
</dbReference>
<dbReference type="KEGG" id="snep:Enr13x_45930"/>
<dbReference type="InterPro" id="IPR024163">
    <property type="entry name" value="Aerotolerance_reg_N"/>
</dbReference>
<gene>
    <name evidence="4" type="ORF">Enr13x_45930</name>
</gene>
<dbReference type="Pfam" id="PF13519">
    <property type="entry name" value="VWA_2"/>
    <property type="match status" value="1"/>
</dbReference>
<dbReference type="EMBL" id="CP037423">
    <property type="protein sequence ID" value="QDV44724.1"/>
    <property type="molecule type" value="Genomic_DNA"/>
</dbReference>
<feature type="region of interest" description="Disordered" evidence="1">
    <location>
        <begin position="364"/>
        <end position="388"/>
    </location>
</feature>
<feature type="domain" description="VWFA" evidence="3">
    <location>
        <begin position="92"/>
        <end position="219"/>
    </location>
</feature>
<dbReference type="SMART" id="SM00327">
    <property type="entry name" value="VWA"/>
    <property type="match status" value="1"/>
</dbReference>
<dbReference type="RefSeq" id="WP_145389011.1">
    <property type="nucleotide sequence ID" value="NZ_CP037423.1"/>
</dbReference>
<protein>
    <recommendedName>
        <fullName evidence="3">VWFA domain-containing protein</fullName>
    </recommendedName>
</protein>
<evidence type="ECO:0000259" key="3">
    <source>
        <dbReference type="PROSITE" id="PS50234"/>
    </source>
</evidence>
<proteinExistence type="predicted"/>
<keyword evidence="2" id="KW-1133">Transmembrane helix</keyword>
<dbReference type="InterPro" id="IPR011933">
    <property type="entry name" value="Double_TM_dom"/>
</dbReference>
<dbReference type="Pfam" id="PF07584">
    <property type="entry name" value="BatA"/>
    <property type="match status" value="1"/>
</dbReference>
<dbReference type="AlphaFoldDB" id="A0A518HVC9"/>
<sequence length="709" mass="77207">MSFLAPLYFLGALAVAGPILFHLIRRQPKGDVEFSSLMFLDSTPPRLTRRSRLENWPLLLLRCAAILLLAFAFARPFLPLSESDSVEGVKQAVIVLIDQSASMKRTGLWDQATSKAKQILEQADDETLFSVIAFDSAPRTILSLEESTQLVADTRKSAARDAIDRLTPTWQSTDVGKAIRYAADQAALLELGESENASATPNNPNASATIETRIVLLSDLQSGAEIETLQGYEWPSRVWLDMETLIATTRGNVSLRVMPQTPAADTDEAIRDAAGDVVRVQVAQTDDGDTSTFRLRFENQDQDAAVIQVPPGQTRFFSVELPEADDDGDPARTATLTVSGDRDGFDNTFHFIRPKRIDQEVRFVESPRNVSTSDGPSAESGPGSDSSVRETLSFYASQVPWSDPTREVTLTVRTEDDWGEGLDPATTPLLIMNASATLESNRDAIEQYLSSGGRVLVVLDRAVDEATGAALASLLQSSELKIGESESDDYRLIASVDFKSALIAPLSDPGVNDFSNIRIWNHRQLDGLGQVPSVTLKLDDGSPLLVRRDIANDDPELSGGKLWVLASGWQPAESQLALSTKFVPILLGMLGRNTQLAPESLVVGDPLGDDDVATEPGFVESDGETYAINLDPTESVTTSFDLDRIVQFGAVVSSPMARQQEQTAERALRDIELEARQGWWQWLILATLGFIAAETLLAARDSSRQQAAA</sequence>
<evidence type="ECO:0000313" key="4">
    <source>
        <dbReference type="EMBL" id="QDV44724.1"/>
    </source>
</evidence>
<dbReference type="NCBIfam" id="TIGR02226">
    <property type="entry name" value="two_anch"/>
    <property type="match status" value="1"/>
</dbReference>
<keyword evidence="5" id="KW-1185">Reference proteome</keyword>
<organism evidence="4 5">
    <name type="scientific">Stieleria neptunia</name>
    <dbReference type="NCBI Taxonomy" id="2527979"/>
    <lineage>
        <taxon>Bacteria</taxon>
        <taxon>Pseudomonadati</taxon>
        <taxon>Planctomycetota</taxon>
        <taxon>Planctomycetia</taxon>
        <taxon>Pirellulales</taxon>
        <taxon>Pirellulaceae</taxon>
        <taxon>Stieleria</taxon>
    </lineage>
</organism>
<feature type="transmembrane region" description="Helical" evidence="2">
    <location>
        <begin position="6"/>
        <end position="24"/>
    </location>
</feature>
<dbReference type="PANTHER" id="PTHR37464:SF1">
    <property type="entry name" value="BLL2463 PROTEIN"/>
    <property type="match status" value="1"/>
</dbReference>
<reference evidence="4 5" key="1">
    <citation type="submission" date="2019-03" db="EMBL/GenBank/DDBJ databases">
        <title>Deep-cultivation of Planctomycetes and their phenomic and genomic characterization uncovers novel biology.</title>
        <authorList>
            <person name="Wiegand S."/>
            <person name="Jogler M."/>
            <person name="Boedeker C."/>
            <person name="Pinto D."/>
            <person name="Vollmers J."/>
            <person name="Rivas-Marin E."/>
            <person name="Kohn T."/>
            <person name="Peeters S.H."/>
            <person name="Heuer A."/>
            <person name="Rast P."/>
            <person name="Oberbeckmann S."/>
            <person name="Bunk B."/>
            <person name="Jeske O."/>
            <person name="Meyerdierks A."/>
            <person name="Storesund J.E."/>
            <person name="Kallscheuer N."/>
            <person name="Luecker S."/>
            <person name="Lage O.M."/>
            <person name="Pohl T."/>
            <person name="Merkel B.J."/>
            <person name="Hornburger P."/>
            <person name="Mueller R.-W."/>
            <person name="Bruemmer F."/>
            <person name="Labrenz M."/>
            <person name="Spormann A.M."/>
            <person name="Op den Camp H."/>
            <person name="Overmann J."/>
            <person name="Amann R."/>
            <person name="Jetten M.S.M."/>
            <person name="Mascher T."/>
            <person name="Medema M.H."/>
            <person name="Devos D.P."/>
            <person name="Kaster A.-K."/>
            <person name="Ovreas L."/>
            <person name="Rohde M."/>
            <person name="Galperin M.Y."/>
            <person name="Jogler C."/>
        </authorList>
    </citation>
    <scope>NUCLEOTIDE SEQUENCE [LARGE SCALE GENOMIC DNA]</scope>
    <source>
        <strain evidence="4 5">Enr13</strain>
    </source>
</reference>
<dbReference type="SUPFAM" id="SSF53300">
    <property type="entry name" value="vWA-like"/>
    <property type="match status" value="1"/>
</dbReference>
<dbReference type="Proteomes" id="UP000319004">
    <property type="component" value="Chromosome"/>
</dbReference>
<dbReference type="PROSITE" id="PS50234">
    <property type="entry name" value="VWFA"/>
    <property type="match status" value="1"/>
</dbReference>
<evidence type="ECO:0000313" key="5">
    <source>
        <dbReference type="Proteomes" id="UP000319004"/>
    </source>
</evidence>
<keyword evidence="2" id="KW-0812">Transmembrane</keyword>
<dbReference type="PANTHER" id="PTHR37464">
    <property type="entry name" value="BLL2463 PROTEIN"/>
    <property type="match status" value="1"/>
</dbReference>
<accession>A0A518HVC9</accession>
<name>A0A518HVC9_9BACT</name>